<comment type="caution">
    <text evidence="2">The sequence shown here is derived from an EMBL/GenBank/DDBJ whole genome shotgun (WGS) entry which is preliminary data.</text>
</comment>
<proteinExistence type="predicted"/>
<keyword evidence="1" id="KW-1133">Transmembrane helix</keyword>
<reference evidence="2" key="1">
    <citation type="submission" date="2019-12" db="EMBL/GenBank/DDBJ databases">
        <title>Genome sequencing and annotation of Brassica cretica.</title>
        <authorList>
            <person name="Studholme D.J."/>
            <person name="Sarris P.F."/>
        </authorList>
    </citation>
    <scope>NUCLEOTIDE SEQUENCE</scope>
    <source>
        <strain evidence="2">PFS-001/15</strain>
        <tissue evidence="2">Leaf</tissue>
    </source>
</reference>
<keyword evidence="1" id="KW-0812">Transmembrane</keyword>
<dbReference type="AlphaFoldDB" id="A0A8S9G0N0"/>
<name>A0A8S9G0N0_BRACR</name>
<sequence length="104" mass="11978">MVCLQLLAVTIDSDAPQRAIKLIRYWHWWSLSLHNMISGSKNSRVFSNLFGGTLSWKLLWLWGRYWHWWSLSLHNMISGSKNSRVFSNLCIVGFGTGLAAMMCS</sequence>
<dbReference type="Proteomes" id="UP000712281">
    <property type="component" value="Unassembled WGS sequence"/>
</dbReference>
<keyword evidence="1" id="KW-0472">Membrane</keyword>
<accession>A0A8S9G0N0</accession>
<feature type="transmembrane region" description="Helical" evidence="1">
    <location>
        <begin position="85"/>
        <end position="103"/>
    </location>
</feature>
<evidence type="ECO:0000313" key="3">
    <source>
        <dbReference type="Proteomes" id="UP000712281"/>
    </source>
</evidence>
<evidence type="ECO:0000313" key="2">
    <source>
        <dbReference type="EMBL" id="KAF2537858.1"/>
    </source>
</evidence>
<dbReference type="EMBL" id="QGKW02002228">
    <property type="protein sequence ID" value="KAF2537858.1"/>
    <property type="molecule type" value="Genomic_DNA"/>
</dbReference>
<evidence type="ECO:0000256" key="1">
    <source>
        <dbReference type="SAM" id="Phobius"/>
    </source>
</evidence>
<organism evidence="2 3">
    <name type="scientific">Brassica cretica</name>
    <name type="common">Mustard</name>
    <dbReference type="NCBI Taxonomy" id="69181"/>
    <lineage>
        <taxon>Eukaryota</taxon>
        <taxon>Viridiplantae</taxon>
        <taxon>Streptophyta</taxon>
        <taxon>Embryophyta</taxon>
        <taxon>Tracheophyta</taxon>
        <taxon>Spermatophyta</taxon>
        <taxon>Magnoliopsida</taxon>
        <taxon>eudicotyledons</taxon>
        <taxon>Gunneridae</taxon>
        <taxon>Pentapetalae</taxon>
        <taxon>rosids</taxon>
        <taxon>malvids</taxon>
        <taxon>Brassicales</taxon>
        <taxon>Brassicaceae</taxon>
        <taxon>Brassiceae</taxon>
        <taxon>Brassica</taxon>
    </lineage>
</organism>
<protein>
    <submittedName>
        <fullName evidence="2">Uncharacterized protein</fullName>
    </submittedName>
</protein>
<gene>
    <name evidence="2" type="ORF">F2Q68_00021990</name>
</gene>